<keyword evidence="6 9" id="KW-0653">Protein transport</keyword>
<dbReference type="InterPro" id="IPR001841">
    <property type="entry name" value="Znf_RING"/>
</dbReference>
<dbReference type="Pfam" id="PF12451">
    <property type="entry name" value="VPS11_C"/>
    <property type="match status" value="1"/>
</dbReference>
<comment type="similarity">
    <text evidence="1 9">Belongs to the VPS11 family.</text>
</comment>
<dbReference type="InterPro" id="IPR013083">
    <property type="entry name" value="Znf_RING/FYVE/PHD"/>
</dbReference>
<name>A0AAF0DE77_9EURO</name>
<gene>
    <name evidence="13" type="primary">VPS11</name>
    <name evidence="13" type="ORF">PRK78_002352</name>
</gene>
<comment type="catalytic activity">
    <reaction evidence="9">
        <text>S-ubiquitinyl-[E2 ubiquitin-conjugating enzyme]-L-cysteine + [acceptor protein]-L-lysine = [E2 ubiquitin-conjugating enzyme]-L-cysteine + N(6)-ubiquitinyl-[acceptor protein]-L-lysine.</text>
        <dbReference type="EC" id="2.3.2.27"/>
    </reaction>
</comment>
<dbReference type="GO" id="GO:0033263">
    <property type="term" value="C:CORVET complex"/>
    <property type="evidence" value="ECO:0007669"/>
    <property type="project" value="UniProtKB-UniRule"/>
</dbReference>
<dbReference type="InterPro" id="IPR024763">
    <property type="entry name" value="VPS11_C"/>
</dbReference>
<dbReference type="GO" id="GO:0006886">
    <property type="term" value="P:intracellular protein transport"/>
    <property type="evidence" value="ECO:0007669"/>
    <property type="project" value="UniProtKB-UniRule"/>
</dbReference>
<dbReference type="PANTHER" id="PTHR23323">
    <property type="entry name" value="VACUOLAR PROTEIN SORTING-ASSOCIATED PROTEIN"/>
    <property type="match status" value="1"/>
</dbReference>
<evidence type="ECO:0000256" key="10">
    <source>
        <dbReference type="PROSITE-ProRule" id="PRU00175"/>
    </source>
</evidence>
<keyword evidence="9" id="KW-0926">Vacuole</keyword>
<dbReference type="InterPro" id="IPR015943">
    <property type="entry name" value="WD40/YVTN_repeat-like_dom_sf"/>
</dbReference>
<dbReference type="GO" id="GO:0030897">
    <property type="term" value="C:HOPS complex"/>
    <property type="evidence" value="ECO:0007669"/>
    <property type="project" value="UniProtKB-UniRule"/>
</dbReference>
<keyword evidence="2 9" id="KW-0813">Transport</keyword>
<keyword evidence="9" id="KW-0808">Transferase</keyword>
<evidence type="ECO:0000256" key="4">
    <source>
        <dbReference type="ARBA" id="ARBA00022771"/>
    </source>
</evidence>
<dbReference type="FunFam" id="3.30.40.10:FF:000639">
    <property type="entry name" value="E3 ubiquitin-protein ligase PEP5"/>
    <property type="match status" value="1"/>
</dbReference>
<dbReference type="Pfam" id="PF23341">
    <property type="entry name" value="PEP5_VPS11_N"/>
    <property type="match status" value="1"/>
</dbReference>
<dbReference type="GO" id="GO:0008270">
    <property type="term" value="F:zinc ion binding"/>
    <property type="evidence" value="ECO:0007669"/>
    <property type="project" value="UniProtKB-KW"/>
</dbReference>
<protein>
    <recommendedName>
        <fullName evidence="9">E3 ubiquitin-protein ligase PEP5</fullName>
        <ecNumber evidence="9">2.3.2.27</ecNumber>
    </recommendedName>
</protein>
<dbReference type="Pfam" id="PF17122">
    <property type="entry name" value="zf-C3H2C3"/>
    <property type="match status" value="1"/>
</dbReference>
<dbReference type="SUPFAM" id="SSF57850">
    <property type="entry name" value="RING/U-box"/>
    <property type="match status" value="1"/>
</dbReference>
<evidence type="ECO:0000256" key="11">
    <source>
        <dbReference type="PROSITE-ProRule" id="PRU01006"/>
    </source>
</evidence>
<keyword evidence="14" id="KW-1185">Reference proteome</keyword>
<evidence type="ECO:0000259" key="12">
    <source>
        <dbReference type="PROSITE" id="PS50089"/>
    </source>
</evidence>
<dbReference type="Gene3D" id="1.25.40.10">
    <property type="entry name" value="Tetratricopeptide repeat domain"/>
    <property type="match status" value="1"/>
</dbReference>
<evidence type="ECO:0000256" key="3">
    <source>
        <dbReference type="ARBA" id="ARBA00022723"/>
    </source>
</evidence>
<dbReference type="PROSITE" id="PS50236">
    <property type="entry name" value="CHCR"/>
    <property type="match status" value="1"/>
</dbReference>
<dbReference type="GO" id="GO:0007033">
    <property type="term" value="P:vacuole organization"/>
    <property type="evidence" value="ECO:0007669"/>
    <property type="project" value="TreeGrafter"/>
</dbReference>
<comment type="subunit">
    <text evidence="9">Component of the homotypic vacuole fusion and vacuole protein sorting (HOPS) complex. Component of the class C core vacuole/endosome tethering (CORVET) complex.</text>
</comment>
<dbReference type="InterPro" id="IPR016528">
    <property type="entry name" value="VPS11"/>
</dbReference>
<feature type="domain" description="RING-type" evidence="12">
    <location>
        <begin position="841"/>
        <end position="878"/>
    </location>
</feature>
<dbReference type="GO" id="GO:0007032">
    <property type="term" value="P:endosome organization"/>
    <property type="evidence" value="ECO:0007669"/>
    <property type="project" value="TreeGrafter"/>
</dbReference>
<evidence type="ECO:0000313" key="14">
    <source>
        <dbReference type="Proteomes" id="UP001219355"/>
    </source>
</evidence>
<dbReference type="InterPro" id="IPR057307">
    <property type="entry name" value="PEP5_VPS11_N"/>
</dbReference>
<keyword evidence="3" id="KW-0479">Metal-binding</keyword>
<keyword evidence="5" id="KW-0862">Zinc</keyword>
<dbReference type="CDD" id="cd16688">
    <property type="entry name" value="RING-H2_Vps11"/>
    <property type="match status" value="1"/>
</dbReference>
<dbReference type="EC" id="2.3.2.27" evidence="9"/>
<dbReference type="GO" id="GO:0030674">
    <property type="term" value="F:protein-macromolecule adaptor activity"/>
    <property type="evidence" value="ECO:0007669"/>
    <property type="project" value="TreeGrafter"/>
</dbReference>
<dbReference type="Gene3D" id="2.130.10.10">
    <property type="entry name" value="YVTN repeat-like/Quinoprotein amine dehydrogenase"/>
    <property type="match status" value="1"/>
</dbReference>
<dbReference type="GO" id="GO:0048284">
    <property type="term" value="P:organelle fusion"/>
    <property type="evidence" value="ECO:0007669"/>
    <property type="project" value="TreeGrafter"/>
</dbReference>
<dbReference type="EMBL" id="CP120627">
    <property type="protein sequence ID" value="WEW56895.1"/>
    <property type="molecule type" value="Genomic_DNA"/>
</dbReference>
<keyword evidence="7 9" id="KW-0472">Membrane</keyword>
<dbReference type="InterPro" id="IPR016024">
    <property type="entry name" value="ARM-type_fold"/>
</dbReference>
<evidence type="ECO:0000256" key="6">
    <source>
        <dbReference type="ARBA" id="ARBA00022927"/>
    </source>
</evidence>
<dbReference type="InterPro" id="IPR011990">
    <property type="entry name" value="TPR-like_helical_dom_sf"/>
</dbReference>
<dbReference type="PANTHER" id="PTHR23323:SF24">
    <property type="entry name" value="VACUOLAR PROTEIN SORTING-ASSOCIATED PROTEIN 11 HOMOLOG"/>
    <property type="match status" value="1"/>
</dbReference>
<dbReference type="Pfam" id="PF23356">
    <property type="entry name" value="TPR_PEP5_VPS11"/>
    <property type="match status" value="1"/>
</dbReference>
<evidence type="ECO:0000256" key="5">
    <source>
        <dbReference type="ARBA" id="ARBA00022833"/>
    </source>
</evidence>
<keyword evidence="9" id="KW-0833">Ubl conjugation pathway</keyword>
<dbReference type="GO" id="GO:0006904">
    <property type="term" value="P:vesicle docking involved in exocytosis"/>
    <property type="evidence" value="ECO:0007669"/>
    <property type="project" value="TreeGrafter"/>
</dbReference>
<dbReference type="AlphaFoldDB" id="A0AAF0DE77"/>
<dbReference type="InterPro" id="IPR057308">
    <property type="entry name" value="CHCR_PEP5_VPS11"/>
</dbReference>
<dbReference type="SUPFAM" id="SSF48371">
    <property type="entry name" value="ARM repeat"/>
    <property type="match status" value="1"/>
</dbReference>
<dbReference type="PIRSF" id="PIRSF007860">
    <property type="entry name" value="VPS11"/>
    <property type="match status" value="1"/>
</dbReference>
<organism evidence="13 14">
    <name type="scientific">Emydomyces testavorans</name>
    <dbReference type="NCBI Taxonomy" id="2070801"/>
    <lineage>
        <taxon>Eukaryota</taxon>
        <taxon>Fungi</taxon>
        <taxon>Dikarya</taxon>
        <taxon>Ascomycota</taxon>
        <taxon>Pezizomycotina</taxon>
        <taxon>Eurotiomycetes</taxon>
        <taxon>Eurotiomycetidae</taxon>
        <taxon>Onygenales</taxon>
        <taxon>Nannizziopsiaceae</taxon>
        <taxon>Emydomyces</taxon>
    </lineage>
</organism>
<dbReference type="SUPFAM" id="SSF50978">
    <property type="entry name" value="WD40 repeat-like"/>
    <property type="match status" value="1"/>
</dbReference>
<evidence type="ECO:0000256" key="2">
    <source>
        <dbReference type="ARBA" id="ARBA00022448"/>
    </source>
</evidence>
<dbReference type="InterPro" id="IPR036322">
    <property type="entry name" value="WD40_repeat_dom_sf"/>
</dbReference>
<proteinExistence type="inferred from homology"/>
<feature type="repeat" description="CHCR" evidence="11">
    <location>
        <begin position="378"/>
        <end position="526"/>
    </location>
</feature>
<evidence type="ECO:0000256" key="1">
    <source>
        <dbReference type="ARBA" id="ARBA00007070"/>
    </source>
</evidence>
<dbReference type="FunFam" id="1.25.40.10:FF:000440">
    <property type="entry name" value="E3 ubiquitin-protein ligase PEP5"/>
    <property type="match status" value="1"/>
</dbReference>
<evidence type="ECO:0000313" key="13">
    <source>
        <dbReference type="EMBL" id="WEW56895.1"/>
    </source>
</evidence>
<reference evidence="13" key="1">
    <citation type="submission" date="2023-03" db="EMBL/GenBank/DDBJ databases">
        <title>Emydomyces testavorans Genome Sequence.</title>
        <authorList>
            <person name="Hoyer L."/>
        </authorList>
    </citation>
    <scope>NUCLEOTIDE SEQUENCE</scope>
    <source>
        <strain evidence="13">16-2883</strain>
    </source>
</reference>
<dbReference type="GO" id="GO:0000329">
    <property type="term" value="C:fungal-type vacuole membrane"/>
    <property type="evidence" value="ECO:0007669"/>
    <property type="project" value="UniProtKB-UniRule"/>
</dbReference>
<dbReference type="Gene3D" id="3.30.40.10">
    <property type="entry name" value="Zinc/RING finger domain, C3HC4 (zinc finger)"/>
    <property type="match status" value="1"/>
</dbReference>
<evidence type="ECO:0000256" key="8">
    <source>
        <dbReference type="ARBA" id="ARBA00029433"/>
    </source>
</evidence>
<sequence>MALTSSDVSSICTGSDNLFFGTRDGFVHILSQTFKVVRSFKAYDTGSVTHMKQIPATSYLVTLSEDLSSEPVLKVWALNEVEKKTGGPRCRSTKTVHNKRRQFPVSAFVVLDDLWQVAVGFANGSVTLIRGDLIHDRGAEQRTVFESEEPITGLEVQRGATTTLFIATTGRILTLTISGKGDGQHARTLEDLGCGVGCMSFDKDTGDVLVAREDAIYTYRANGRGPSFAFDSPKTSIDVFKDYIALVCPPLVPLAKSDTLRRFGTSQVDEIFNTSTFTLLEPDLKFIAHSESILSKIKHIFMEWGDLFLVTVDGKVYRYHEKTLQQKLEILYQRNLYILAINLAQKAGVDVLQQNVIFRKYGDYLYQKGDYDTAMQQYLRAIDNTEPSQVIRKFLDTQRIHNLIEYLEELHDHDKATADHTTLLLNCYAKLKDTTKLDSFIKAPGELKFDLETAIAMCRQGGYYDQATYLATKHGENDMVVDILIEDSKKYSEALQFIWSLEPDQAYPNLMKYARVLLEHCPQPTTKVFIDYYTGRYRPRRKKEAEVVKDEKVQSAGGLQNLASLIPLPYLNTSKAGHAKSAISEPQIVTEIEEPLKYDVPKPRSAFSSFVDHPQEFMVFLEALIEQKDVEEDDKVDLYTTLFEMYLDTASRKRDHSEKQEWESKAKQLIQGRDIPVSTSNVLLLSDLSGFQEGTTLVREQQGLRSDILRSYVSAKDTTGVIKALRKYGPDEPQLYIDALAYFASSPQALEEAGEELEVVLKRIDRDGLMSPLQVIQTLSNNAVVTMGMIKKYLSDNIERDRKEISNNRRLISSYTTETESKRHEIRELGTKPTVFQTRRCSSCGGALDLPTVHFLCKHSFHQRCLNAVGEDLECPICAPQNATIKAIRERQVKAADQHELFQAELQRSRDRFGLISEFFGRGVMKPGSLE</sequence>
<dbReference type="Proteomes" id="UP001219355">
    <property type="component" value="Chromosome 1"/>
</dbReference>
<keyword evidence="4 10" id="KW-0863">Zinc-finger</keyword>
<dbReference type="GO" id="GO:0061630">
    <property type="term" value="F:ubiquitin protein ligase activity"/>
    <property type="evidence" value="ECO:0007669"/>
    <property type="project" value="UniProtKB-EC"/>
</dbReference>
<dbReference type="PROSITE" id="PS50089">
    <property type="entry name" value="ZF_RING_2"/>
    <property type="match status" value="1"/>
</dbReference>
<dbReference type="InterPro" id="IPR000547">
    <property type="entry name" value="Clathrin_H-chain/VPS_repeat"/>
</dbReference>
<accession>A0AAF0DE77</accession>
<evidence type="ECO:0000256" key="7">
    <source>
        <dbReference type="ARBA" id="ARBA00023136"/>
    </source>
</evidence>
<comment type="subcellular location">
    <subcellularLocation>
        <location evidence="8">Endomembrane system</location>
        <topology evidence="8">Peripheral membrane protein</topology>
        <orientation evidence="8">Cytoplasmic side</orientation>
    </subcellularLocation>
    <subcellularLocation>
        <location evidence="9">Vacuole membrane</location>
        <topology evidence="9">Peripheral membrane protein</topology>
        <orientation evidence="9">Cytoplasmic side</orientation>
    </subcellularLocation>
</comment>
<evidence type="ECO:0000256" key="9">
    <source>
        <dbReference type="PIRNR" id="PIRNR007860"/>
    </source>
</evidence>